<dbReference type="AlphaFoldDB" id="A0A6D2J3F9"/>
<evidence type="ECO:0000313" key="4">
    <source>
        <dbReference type="Proteomes" id="UP000467841"/>
    </source>
</evidence>
<dbReference type="EMBL" id="CACVBM020001457">
    <property type="protein sequence ID" value="CAA7050843.1"/>
    <property type="molecule type" value="Genomic_DNA"/>
</dbReference>
<sequence length="126" mass="13865">MRGSNEGGSDRSGYGYDRSTTSSDRVLNDLIRVWPRGEESRSSGLVQRNDPSVHETVNLHRGRESIDHGQVFVTAIEDRSTWSGDSVGLVVGVHEDCGSAESNIRTSGTWGRPQQEQRFNPISAYG</sequence>
<feature type="region of interest" description="Disordered" evidence="1">
    <location>
        <begin position="1"/>
        <end position="21"/>
    </location>
</feature>
<dbReference type="Proteomes" id="UP000467841">
    <property type="component" value="Unassembled WGS sequence"/>
</dbReference>
<name>A0A6D2J3F9_9BRAS</name>
<gene>
    <name evidence="2" type="ORF">MERR_LOCUS21666</name>
    <name evidence="3" type="ORF">MERR_LOCUS38078</name>
</gene>
<feature type="region of interest" description="Disordered" evidence="1">
    <location>
        <begin position="102"/>
        <end position="126"/>
    </location>
</feature>
<proteinExistence type="predicted"/>
<evidence type="ECO:0000256" key="1">
    <source>
        <dbReference type="SAM" id="MobiDB-lite"/>
    </source>
</evidence>
<organism evidence="2 4">
    <name type="scientific">Microthlaspi erraticum</name>
    <dbReference type="NCBI Taxonomy" id="1685480"/>
    <lineage>
        <taxon>Eukaryota</taxon>
        <taxon>Viridiplantae</taxon>
        <taxon>Streptophyta</taxon>
        <taxon>Embryophyta</taxon>
        <taxon>Tracheophyta</taxon>
        <taxon>Spermatophyta</taxon>
        <taxon>Magnoliopsida</taxon>
        <taxon>eudicotyledons</taxon>
        <taxon>Gunneridae</taxon>
        <taxon>Pentapetalae</taxon>
        <taxon>rosids</taxon>
        <taxon>malvids</taxon>
        <taxon>Brassicales</taxon>
        <taxon>Brassicaceae</taxon>
        <taxon>Coluteocarpeae</taxon>
        <taxon>Microthlaspi</taxon>
    </lineage>
</organism>
<keyword evidence="4" id="KW-1185">Reference proteome</keyword>
<dbReference type="EMBL" id="CACVBM020001147">
    <property type="protein sequence ID" value="CAA7034431.1"/>
    <property type="molecule type" value="Genomic_DNA"/>
</dbReference>
<feature type="compositionally biased region" description="Polar residues" evidence="1">
    <location>
        <begin position="102"/>
        <end position="120"/>
    </location>
</feature>
<evidence type="ECO:0000313" key="2">
    <source>
        <dbReference type="EMBL" id="CAA7034431.1"/>
    </source>
</evidence>
<accession>A0A6D2J3F9</accession>
<evidence type="ECO:0000313" key="3">
    <source>
        <dbReference type="EMBL" id="CAA7050843.1"/>
    </source>
</evidence>
<reference evidence="2 4" key="1">
    <citation type="submission" date="2020-01" db="EMBL/GenBank/DDBJ databases">
        <authorList>
            <person name="Mishra B."/>
        </authorList>
    </citation>
    <scope>NUCLEOTIDE SEQUENCE [LARGE SCALE GENOMIC DNA]</scope>
</reference>
<protein>
    <submittedName>
        <fullName evidence="2">Uncharacterized protein</fullName>
    </submittedName>
</protein>